<dbReference type="RefSeq" id="WP_126864777.1">
    <property type="nucleotide sequence ID" value="NZ_JAUSTX010000006.1"/>
</dbReference>
<evidence type="ECO:0000256" key="5">
    <source>
        <dbReference type="ARBA" id="ARBA00023136"/>
    </source>
</evidence>
<keyword evidence="3 6" id="KW-0812">Transmembrane</keyword>
<keyword evidence="4 6" id="KW-1133">Transmembrane helix</keyword>
<proteinExistence type="inferred from homology"/>
<evidence type="ECO:0000256" key="2">
    <source>
        <dbReference type="ARBA" id="ARBA00009142"/>
    </source>
</evidence>
<keyword evidence="8" id="KW-1185">Reference proteome</keyword>
<evidence type="ECO:0000313" key="8">
    <source>
        <dbReference type="Proteomes" id="UP000267430"/>
    </source>
</evidence>
<name>A0A3S0TWN9_9BACI</name>
<feature type="transmembrane region" description="Helical" evidence="6">
    <location>
        <begin position="101"/>
        <end position="123"/>
    </location>
</feature>
<reference evidence="7 8" key="1">
    <citation type="submission" date="2018-12" db="EMBL/GenBank/DDBJ databases">
        <title>Bacillus chawlae sp. nov., Bacillus glennii sp. nov., and Bacillus saganii sp. nov. Isolated from the Vehicle Assembly Building at Kennedy Space Center where the Viking Spacecraft were Assembled.</title>
        <authorList>
            <person name="Seuylemezian A."/>
            <person name="Vaishampayan P."/>
        </authorList>
    </citation>
    <scope>NUCLEOTIDE SEQUENCE [LARGE SCALE GENOMIC DNA]</scope>
    <source>
        <strain evidence="7 8">L5</strain>
    </source>
</reference>
<protein>
    <recommendedName>
        <fullName evidence="6">Probable membrane transporter protein</fullName>
    </recommendedName>
</protein>
<feature type="transmembrane region" description="Helical" evidence="6">
    <location>
        <begin position="234"/>
        <end position="252"/>
    </location>
</feature>
<comment type="caution">
    <text evidence="7">The sequence shown here is derived from an EMBL/GenBank/DDBJ whole genome shotgun (WGS) entry which is preliminary data.</text>
</comment>
<dbReference type="EMBL" id="RYZZ01000010">
    <property type="protein sequence ID" value="RUQ29364.1"/>
    <property type="molecule type" value="Genomic_DNA"/>
</dbReference>
<organism evidence="7 8">
    <name type="scientific">Peribacillus cavernae</name>
    <dbReference type="NCBI Taxonomy" id="1674310"/>
    <lineage>
        <taxon>Bacteria</taxon>
        <taxon>Bacillati</taxon>
        <taxon>Bacillota</taxon>
        <taxon>Bacilli</taxon>
        <taxon>Bacillales</taxon>
        <taxon>Bacillaceae</taxon>
        <taxon>Peribacillus</taxon>
    </lineage>
</organism>
<feature type="transmembrane region" description="Helical" evidence="6">
    <location>
        <begin position="7"/>
        <end position="34"/>
    </location>
</feature>
<dbReference type="AlphaFoldDB" id="A0A3S0TWN9"/>
<dbReference type="Proteomes" id="UP000267430">
    <property type="component" value="Unassembled WGS sequence"/>
</dbReference>
<keyword evidence="6" id="KW-1003">Cell membrane</keyword>
<dbReference type="InterPro" id="IPR051598">
    <property type="entry name" value="TSUP/Inactive_protease-like"/>
</dbReference>
<dbReference type="InterPro" id="IPR002781">
    <property type="entry name" value="TM_pro_TauE-like"/>
</dbReference>
<dbReference type="PANTHER" id="PTHR43701:SF2">
    <property type="entry name" value="MEMBRANE TRANSPORTER PROTEIN YJNA-RELATED"/>
    <property type="match status" value="1"/>
</dbReference>
<keyword evidence="5 6" id="KW-0472">Membrane</keyword>
<evidence type="ECO:0000256" key="4">
    <source>
        <dbReference type="ARBA" id="ARBA00022989"/>
    </source>
</evidence>
<comment type="similarity">
    <text evidence="2 6">Belongs to the 4-toluene sulfonate uptake permease (TSUP) (TC 2.A.102) family.</text>
</comment>
<evidence type="ECO:0000313" key="7">
    <source>
        <dbReference type="EMBL" id="RUQ29364.1"/>
    </source>
</evidence>
<gene>
    <name evidence="7" type="ORF">ELQ35_10400</name>
</gene>
<sequence length="253" mass="27030">MSIEIILMGLLVGGLVGMTGVGGASLLTPILVFWGINPAIAIGTDFAYNTITKLFGAVQHIRQKTVNFQLVKHLAIGSLPAAIIANIVFYSLLSNHYNEKFIVLLLGYVLIIVSIISLIQLIFVPNPVNQWKAKTLREKRFITILAGVVIGAIVGVTSVGSGSLFALFILYFYNVKSSELVGTDITHAFLLVLVSGLLMARLGNIDYVLVGNLVCGSIPGAIIGSKLTKKIPHFAMRILIVAIILCSGIALVS</sequence>
<feature type="transmembrane region" description="Helical" evidence="6">
    <location>
        <begin position="70"/>
        <end position="89"/>
    </location>
</feature>
<evidence type="ECO:0000256" key="1">
    <source>
        <dbReference type="ARBA" id="ARBA00004141"/>
    </source>
</evidence>
<evidence type="ECO:0000256" key="3">
    <source>
        <dbReference type="ARBA" id="ARBA00022692"/>
    </source>
</evidence>
<dbReference type="Pfam" id="PF01925">
    <property type="entry name" value="TauE"/>
    <property type="match status" value="1"/>
</dbReference>
<feature type="transmembrane region" description="Helical" evidence="6">
    <location>
        <begin position="209"/>
        <end position="228"/>
    </location>
</feature>
<dbReference type="GO" id="GO:0005886">
    <property type="term" value="C:plasma membrane"/>
    <property type="evidence" value="ECO:0007669"/>
    <property type="project" value="UniProtKB-SubCell"/>
</dbReference>
<feature type="transmembrane region" description="Helical" evidence="6">
    <location>
        <begin position="144"/>
        <end position="173"/>
    </location>
</feature>
<dbReference type="OrthoDB" id="5189995at2"/>
<comment type="subcellular location">
    <subcellularLocation>
        <location evidence="6">Cell membrane</location>
        <topology evidence="6">Multi-pass membrane protein</topology>
    </subcellularLocation>
    <subcellularLocation>
        <location evidence="1">Membrane</location>
        <topology evidence="1">Multi-pass membrane protein</topology>
    </subcellularLocation>
</comment>
<evidence type="ECO:0000256" key="6">
    <source>
        <dbReference type="RuleBase" id="RU363041"/>
    </source>
</evidence>
<accession>A0A3S0TWN9</accession>
<dbReference type="PANTHER" id="PTHR43701">
    <property type="entry name" value="MEMBRANE TRANSPORTER PROTEIN MJ0441-RELATED"/>
    <property type="match status" value="1"/>
</dbReference>
<feature type="transmembrane region" description="Helical" evidence="6">
    <location>
        <begin position="185"/>
        <end position="202"/>
    </location>
</feature>